<feature type="domain" description="Endoplasmic reticulum metallopeptidase 1-like C-terminal" evidence="17">
    <location>
        <begin position="587"/>
        <end position="813"/>
    </location>
</feature>
<sequence length="815" mass="91067">SYFNDFLPSPNQNEHNGFVAERAVNDLKGLVNIGPKVTGSDENEILAIEYILKVISDIKKNAASIHKLEVDLQQVSGSFSIGALGLHYNNVQNIIVKLGPRNNSSLLINCHFDTVPTSPGASDDGLNCAVMLEVLRVISFSKKPLSYGIIFLFNGAEENPLLASHGFITQHKWAKEIKAFINLESCGAGGREILFQTGPNCSWVVDAYTEAVKHPSGNVIGEELFQSGIIPSDTDFRIFRDYGHIPGLDFAHCRDGYVYHTTKDDLNSIIDLPAVIQHTGDNLLSVVLTFTGNNSKLPTLYFVPHQNSIYFDILGLYFFSYSMNTAVLINNAAIVLSLISVLMLWYPSRKLWVFVDLAIRALALLIALALSMIYNLLLAVILDTVSASMTWFTNSFVLVPLYVLPTVVFISLSITLTDLFLLEKQIHFSSENALMQLLPTQTFWAMILSVLTIMQIRSAFVLLPFVLLPAIVFILLSLSYERHNKWVARMIYILSTFFCSVYIAYCGIQGLKLFLPITGRAGPTINPDLPIAGLVTLITFCAYSYICSFPAYVRNIEKWAKYLMILHAGLTLALIFSNVGFPFSPNTPQRILITDLTRNSTTPEESLLFVDIWERRGVSVLSKVATLPTVKAFCTNEVPHCGLPWASPKIFMKRPPVPFLNSAEVSRWLPSTPHDLTHMTHLEVLSNNVSSDNVRTISLKMFGPDHMTLIIHTKYPMVSWSIDDLMPTPVQTTSTGSSYAIRHVHGLKTLSWEVTLKFQMKDDDPNKDKQKNIHIDFIGHHMHGPMSASLERFIATLPSWVHVTPSLATLRAYKF</sequence>
<dbReference type="Gene3D" id="3.40.630.10">
    <property type="entry name" value="Zn peptidases"/>
    <property type="match status" value="1"/>
</dbReference>
<organism evidence="19">
    <name type="scientific">Triatoma dimidiata</name>
    <name type="common">Kissing bug</name>
    <name type="synonym">Meccus dimidiatus</name>
    <dbReference type="NCBI Taxonomy" id="72491"/>
    <lineage>
        <taxon>Eukaryota</taxon>
        <taxon>Metazoa</taxon>
        <taxon>Ecdysozoa</taxon>
        <taxon>Arthropoda</taxon>
        <taxon>Hexapoda</taxon>
        <taxon>Insecta</taxon>
        <taxon>Pterygota</taxon>
        <taxon>Neoptera</taxon>
        <taxon>Paraneoptera</taxon>
        <taxon>Hemiptera</taxon>
        <taxon>Heteroptera</taxon>
        <taxon>Panheteroptera</taxon>
        <taxon>Cimicomorpha</taxon>
        <taxon>Reduviidae</taxon>
        <taxon>Triatominae</taxon>
        <taxon>Triatoma</taxon>
    </lineage>
</organism>
<keyword evidence="8" id="KW-0256">Endoplasmic reticulum</keyword>
<feature type="transmembrane region" description="Helical" evidence="15">
    <location>
        <begin position="531"/>
        <end position="553"/>
    </location>
</feature>
<dbReference type="PANTHER" id="PTHR12147:SF22">
    <property type="entry name" value="ENDOPLASMIC RETICULUM METALLOPEPTIDASE 1"/>
    <property type="match status" value="1"/>
</dbReference>
<dbReference type="InterPro" id="IPR048024">
    <property type="entry name" value="Fxna-like_M28_dom"/>
</dbReference>
<evidence type="ECO:0000256" key="13">
    <source>
        <dbReference type="ARBA" id="ARBA00023180"/>
    </source>
</evidence>
<dbReference type="FunFam" id="3.40.630.10:FF:000008">
    <property type="entry name" value="Endoplasmic reticulum metallopeptidase 1"/>
    <property type="match status" value="1"/>
</dbReference>
<name>A0A0V0G6B3_TRIDM</name>
<dbReference type="Pfam" id="PF22248">
    <property type="entry name" value="ERMP1_C"/>
    <property type="match status" value="1"/>
</dbReference>
<keyword evidence="5 15" id="KW-0812">Transmembrane</keyword>
<evidence type="ECO:0000256" key="3">
    <source>
        <dbReference type="ARBA" id="ARBA00010918"/>
    </source>
</evidence>
<dbReference type="EMBL" id="GECL01003170">
    <property type="protein sequence ID" value="JAP02954.1"/>
    <property type="molecule type" value="Transcribed_RNA"/>
</dbReference>
<dbReference type="InterPro" id="IPR053974">
    <property type="entry name" value="ERMP1_1-A_TM"/>
</dbReference>
<reference evidence="19" key="1">
    <citation type="journal article" date="2018" name="J. Proteomics">
        <title>Exploring the molecular complexity of Triatoma dimidiata sialome.</title>
        <authorList>
            <person name="Santiago P.B."/>
            <person name="de Araujo C.N."/>
            <person name="Charneau S."/>
            <person name="Bastos I.M.D."/>
            <person name="Assumpcao T.C.F."/>
            <person name="Queiroz R.M.L."/>
            <person name="Praca Y.R."/>
            <person name="Cordeiro T.M."/>
            <person name="Garcia C.H.S."/>
            <person name="da Silva I.G."/>
            <person name="Raiol T."/>
            <person name="Motta F.N."/>
            <person name="de Araujo Oliveira J.V."/>
            <person name="de Sousa M.V."/>
            <person name="Ribeiro J.M.C."/>
            <person name="de Santana J.M."/>
        </authorList>
    </citation>
    <scope>NUCLEOTIDE SEQUENCE</scope>
    <source>
        <strain evidence="19">Santander</strain>
        <tissue evidence="19">Salivary glands</tissue>
    </source>
</reference>
<evidence type="ECO:0000313" key="19">
    <source>
        <dbReference type="EMBL" id="JAP02954.1"/>
    </source>
</evidence>
<protein>
    <recommendedName>
        <fullName evidence="14">FXNA-like protease</fullName>
    </recommendedName>
</protein>
<keyword evidence="7" id="KW-0378">Hydrolase</keyword>
<feature type="transmembrane region" description="Helical" evidence="15">
    <location>
        <begin position="459"/>
        <end position="478"/>
    </location>
</feature>
<feature type="transmembrane region" description="Helical" evidence="15">
    <location>
        <begin position="402"/>
        <end position="422"/>
    </location>
</feature>
<comment type="similarity">
    <text evidence="3">Belongs to the peptidase M28 family.</text>
</comment>
<keyword evidence="11" id="KW-0482">Metalloprotease</keyword>
<evidence type="ECO:0000256" key="10">
    <source>
        <dbReference type="ARBA" id="ARBA00022989"/>
    </source>
</evidence>
<evidence type="ECO:0000256" key="14">
    <source>
        <dbReference type="ARBA" id="ARBA00078796"/>
    </source>
</evidence>
<comment type="cofactor">
    <cofactor evidence="1">
        <name>Zn(2+)</name>
        <dbReference type="ChEBI" id="CHEBI:29105"/>
    </cofactor>
</comment>
<feature type="transmembrane region" description="Helical" evidence="15">
    <location>
        <begin position="565"/>
        <end position="583"/>
    </location>
</feature>
<dbReference type="Pfam" id="PF22249">
    <property type="entry name" value="ERMP1-TM"/>
    <property type="match status" value="1"/>
</dbReference>
<dbReference type="Pfam" id="PF04389">
    <property type="entry name" value="Peptidase_M28"/>
    <property type="match status" value="1"/>
</dbReference>
<keyword evidence="6" id="KW-0479">Metal-binding</keyword>
<evidence type="ECO:0000256" key="2">
    <source>
        <dbReference type="ARBA" id="ARBA00004477"/>
    </source>
</evidence>
<dbReference type="GO" id="GO:0005789">
    <property type="term" value="C:endoplasmic reticulum membrane"/>
    <property type="evidence" value="ECO:0007669"/>
    <property type="project" value="UniProtKB-SubCell"/>
</dbReference>
<keyword evidence="13" id="KW-0325">Glycoprotein</keyword>
<accession>A0A0V0G6B3</accession>
<dbReference type="InterPro" id="IPR007484">
    <property type="entry name" value="Peptidase_M28"/>
</dbReference>
<evidence type="ECO:0000256" key="9">
    <source>
        <dbReference type="ARBA" id="ARBA00022833"/>
    </source>
</evidence>
<comment type="subcellular location">
    <subcellularLocation>
        <location evidence="2">Endoplasmic reticulum membrane</location>
        <topology evidence="2">Multi-pass membrane protein</topology>
    </subcellularLocation>
</comment>
<evidence type="ECO:0000256" key="7">
    <source>
        <dbReference type="ARBA" id="ARBA00022801"/>
    </source>
</evidence>
<keyword evidence="9" id="KW-0862">Zinc</keyword>
<dbReference type="SUPFAM" id="SSF53187">
    <property type="entry name" value="Zn-dependent exopeptidases"/>
    <property type="match status" value="1"/>
</dbReference>
<proteinExistence type="inferred from homology"/>
<keyword evidence="10 15" id="KW-1133">Transmembrane helix</keyword>
<dbReference type="GO" id="GO:0006508">
    <property type="term" value="P:proteolysis"/>
    <property type="evidence" value="ECO:0007669"/>
    <property type="project" value="UniProtKB-KW"/>
</dbReference>
<feature type="non-terminal residue" evidence="19">
    <location>
        <position position="1"/>
    </location>
</feature>
<dbReference type="GO" id="GO:0008235">
    <property type="term" value="F:metalloexopeptidase activity"/>
    <property type="evidence" value="ECO:0007669"/>
    <property type="project" value="InterPro"/>
</dbReference>
<evidence type="ECO:0000256" key="1">
    <source>
        <dbReference type="ARBA" id="ARBA00001947"/>
    </source>
</evidence>
<evidence type="ECO:0000256" key="6">
    <source>
        <dbReference type="ARBA" id="ARBA00022723"/>
    </source>
</evidence>
<keyword evidence="4" id="KW-0645">Protease</keyword>
<evidence type="ECO:0000259" key="18">
    <source>
        <dbReference type="Pfam" id="PF22249"/>
    </source>
</evidence>
<dbReference type="PANTHER" id="PTHR12147">
    <property type="entry name" value="METALLOPEPTIDASE M28 FAMILY MEMBER"/>
    <property type="match status" value="1"/>
</dbReference>
<dbReference type="InterPro" id="IPR045175">
    <property type="entry name" value="M28_fam"/>
</dbReference>
<evidence type="ECO:0000256" key="8">
    <source>
        <dbReference type="ARBA" id="ARBA00022824"/>
    </source>
</evidence>
<dbReference type="GO" id="GO:0046872">
    <property type="term" value="F:metal ion binding"/>
    <property type="evidence" value="ECO:0007669"/>
    <property type="project" value="UniProtKB-KW"/>
</dbReference>
<feature type="transmembrane region" description="Helical" evidence="15">
    <location>
        <begin position="490"/>
        <end position="511"/>
    </location>
</feature>
<feature type="domain" description="Peptidase M28" evidence="16">
    <location>
        <begin position="93"/>
        <end position="286"/>
    </location>
</feature>
<evidence type="ECO:0000256" key="4">
    <source>
        <dbReference type="ARBA" id="ARBA00022670"/>
    </source>
</evidence>
<dbReference type="InterPro" id="IPR053973">
    <property type="entry name" value="ERMP1-like_C"/>
</dbReference>
<evidence type="ECO:0000256" key="11">
    <source>
        <dbReference type="ARBA" id="ARBA00023049"/>
    </source>
</evidence>
<dbReference type="AlphaFoldDB" id="A0A0V0G6B3"/>
<keyword evidence="12 15" id="KW-0472">Membrane</keyword>
<feature type="domain" description="Endoplasmic reticulum metallopeptidase 1/1-A TM" evidence="18">
    <location>
        <begin position="355"/>
        <end position="563"/>
    </location>
</feature>
<feature type="transmembrane region" description="Helical" evidence="15">
    <location>
        <begin position="327"/>
        <end position="346"/>
    </location>
</feature>
<evidence type="ECO:0000259" key="16">
    <source>
        <dbReference type="Pfam" id="PF04389"/>
    </source>
</evidence>
<evidence type="ECO:0000256" key="5">
    <source>
        <dbReference type="ARBA" id="ARBA00022692"/>
    </source>
</evidence>
<evidence type="ECO:0000256" key="12">
    <source>
        <dbReference type="ARBA" id="ARBA00023136"/>
    </source>
</evidence>
<evidence type="ECO:0000256" key="15">
    <source>
        <dbReference type="SAM" id="Phobius"/>
    </source>
</evidence>
<evidence type="ECO:0000259" key="17">
    <source>
        <dbReference type="Pfam" id="PF22248"/>
    </source>
</evidence>
<dbReference type="CDD" id="cd03875">
    <property type="entry name" value="M28_Fxna_like"/>
    <property type="match status" value="1"/>
</dbReference>
<feature type="transmembrane region" description="Helical" evidence="15">
    <location>
        <begin position="358"/>
        <end position="382"/>
    </location>
</feature>